<name>A0A183MWL7_9TREM</name>
<evidence type="ECO:0000313" key="1">
    <source>
        <dbReference type="EMBL" id="VDP35681.1"/>
    </source>
</evidence>
<proteinExistence type="predicted"/>
<organism evidence="1 2">
    <name type="scientific">Schistosoma margrebowiei</name>
    <dbReference type="NCBI Taxonomy" id="48269"/>
    <lineage>
        <taxon>Eukaryota</taxon>
        <taxon>Metazoa</taxon>
        <taxon>Spiralia</taxon>
        <taxon>Lophotrochozoa</taxon>
        <taxon>Platyhelminthes</taxon>
        <taxon>Trematoda</taxon>
        <taxon>Digenea</taxon>
        <taxon>Strigeidida</taxon>
        <taxon>Schistosomatoidea</taxon>
        <taxon>Schistosomatidae</taxon>
        <taxon>Schistosoma</taxon>
    </lineage>
</organism>
<gene>
    <name evidence="1" type="ORF">SMRZ_LOCUS20442</name>
</gene>
<sequence>MRCNTTYTNPTIFDGKALRDIKRFTYLDSINDERGGSDADVKATDRQCKTSISATEEHLELKTTVNQHKWLEVTITVNTTHSSYSNMVKIDVIYFKHLQQHTQQGYKPMGKLILLSS</sequence>
<reference evidence="1 2" key="1">
    <citation type="submission" date="2018-11" db="EMBL/GenBank/DDBJ databases">
        <authorList>
            <consortium name="Pathogen Informatics"/>
        </authorList>
    </citation>
    <scope>NUCLEOTIDE SEQUENCE [LARGE SCALE GENOMIC DNA]</scope>
    <source>
        <strain evidence="1 2">Zambia</strain>
    </source>
</reference>
<dbReference type="AlphaFoldDB" id="A0A183MWL7"/>
<evidence type="ECO:0000313" key="2">
    <source>
        <dbReference type="Proteomes" id="UP000277204"/>
    </source>
</evidence>
<keyword evidence="2" id="KW-1185">Reference proteome</keyword>
<dbReference type="Proteomes" id="UP000277204">
    <property type="component" value="Unassembled WGS sequence"/>
</dbReference>
<accession>A0A183MWL7</accession>
<protein>
    <submittedName>
        <fullName evidence="1">Uncharacterized protein</fullName>
    </submittedName>
</protein>
<dbReference type="EMBL" id="UZAI01018311">
    <property type="protein sequence ID" value="VDP35681.1"/>
    <property type="molecule type" value="Genomic_DNA"/>
</dbReference>